<evidence type="ECO:0000313" key="1">
    <source>
        <dbReference type="EMBL" id="AUW93753.1"/>
    </source>
</evidence>
<dbReference type="Gene3D" id="1.20.910.10">
    <property type="entry name" value="Heme oxygenase-like"/>
    <property type="match status" value="1"/>
</dbReference>
<proteinExistence type="predicted"/>
<dbReference type="InterPro" id="IPR024423">
    <property type="entry name" value="DUF3050"/>
</dbReference>
<dbReference type="Pfam" id="PF11251">
    <property type="entry name" value="DUF3050"/>
    <property type="match status" value="1"/>
</dbReference>
<dbReference type="Proteomes" id="UP000325292">
    <property type="component" value="Chromosome"/>
</dbReference>
<keyword evidence="2" id="KW-1185">Reference proteome</keyword>
<accession>A0ABM6RR30</accession>
<dbReference type="SUPFAM" id="SSF48613">
    <property type="entry name" value="Heme oxygenase-like"/>
    <property type="match status" value="1"/>
</dbReference>
<name>A0ABM6RR30_9FIRM</name>
<evidence type="ECO:0000313" key="2">
    <source>
        <dbReference type="Proteomes" id="UP000325292"/>
    </source>
</evidence>
<organism evidence="1 2">
    <name type="scientific">Sulfobacillus thermotolerans</name>
    <dbReference type="NCBI Taxonomy" id="338644"/>
    <lineage>
        <taxon>Bacteria</taxon>
        <taxon>Bacillati</taxon>
        <taxon>Bacillota</taxon>
        <taxon>Clostridia</taxon>
        <taxon>Eubacteriales</taxon>
        <taxon>Clostridiales Family XVII. Incertae Sedis</taxon>
        <taxon>Sulfobacillus</taxon>
    </lineage>
</organism>
<gene>
    <name evidence="1" type="ORF">BXT84_07175</name>
</gene>
<reference evidence="1 2" key="1">
    <citation type="journal article" date="2019" name="Sci. Rep.">
        <title>Sulfobacillus thermotolerans: new insights into resistance and metabolic capacities of acidophilic chemolithotrophs.</title>
        <authorList>
            <person name="Panyushkina A.E."/>
            <person name="Babenko V.V."/>
            <person name="Nikitina A.S."/>
            <person name="Selezneva O.V."/>
            <person name="Tsaplina I.A."/>
            <person name="Letarova M.A."/>
            <person name="Kostryukova E.S."/>
            <person name="Letarov A.V."/>
        </authorList>
    </citation>
    <scope>NUCLEOTIDE SEQUENCE [LARGE SCALE GENOMIC DNA]</scope>
    <source>
        <strain evidence="1 2">Kr1</strain>
    </source>
</reference>
<dbReference type="EMBL" id="CP019454">
    <property type="protein sequence ID" value="AUW93753.1"/>
    <property type="molecule type" value="Genomic_DNA"/>
</dbReference>
<sequence>MELATKSLDDIVQQRRESLLNHAVYHRINTIRDLQIYTAHHVFAVWDFMSLLKRLQHDLTGLDIPWRPRGEEPYTRFINEIVVAEESDEVGNGYYQSHFGLYQDAMVQLGADRAPINFLLAQLEQGVPWEKAVEALSVDPRVKEFIRFDLNLAQHGETYEVAAAFFYGREDIIPEMFLRIVDKLGTDARLERFRYYLERHIEVDSDTHGPLAAQLLDHLCGRDPAKLERATVIAREALQWRIKLFDTVVDRLSSVPS</sequence>
<evidence type="ECO:0008006" key="3">
    <source>
        <dbReference type="Google" id="ProtNLM"/>
    </source>
</evidence>
<protein>
    <recommendedName>
        <fullName evidence="3">Heme oxygenase</fullName>
    </recommendedName>
</protein>
<dbReference type="InterPro" id="IPR016084">
    <property type="entry name" value="Haem_Oase-like_multi-hlx"/>
</dbReference>